<feature type="region of interest" description="Disordered" evidence="1">
    <location>
        <begin position="28"/>
        <end position="53"/>
    </location>
</feature>
<feature type="compositionally biased region" description="Basic and acidic residues" evidence="1">
    <location>
        <begin position="194"/>
        <end position="203"/>
    </location>
</feature>
<protein>
    <submittedName>
        <fullName evidence="2">Type III effector protein</fullName>
    </submittedName>
</protein>
<feature type="compositionally biased region" description="Basic and acidic residues" evidence="1">
    <location>
        <begin position="119"/>
        <end position="133"/>
    </location>
</feature>
<feature type="compositionally biased region" description="Low complexity" evidence="1">
    <location>
        <begin position="42"/>
        <end position="53"/>
    </location>
</feature>
<sequence length="227" mass="23670">MSRIRRSGEPVPGSLAAASAALDAVDQTLRGAPGPPGPEPAGPSAGPDGRSPAEQALAALLLLREVRERLAGWECGLIEAAREEGASWAELAGPLGVASRQAAERRYLRLRPGPDGSTGEERVKATRDHRAADRSVSAWARDNAGDLRRLAGQITALTDLPGSADASLGDLSRALAADDAAGLVTPLADARPHLDADHPELAARIDGITTHTDRLRRDSDDRRSGQG</sequence>
<evidence type="ECO:0000256" key="1">
    <source>
        <dbReference type="SAM" id="MobiDB-lite"/>
    </source>
</evidence>
<evidence type="ECO:0000313" key="2">
    <source>
        <dbReference type="EMBL" id="PRH78316.1"/>
    </source>
</evidence>
<organism evidence="2 3">
    <name type="scientific">Streptomyces solincola</name>
    <dbReference type="NCBI Taxonomy" id="2100817"/>
    <lineage>
        <taxon>Bacteria</taxon>
        <taxon>Bacillati</taxon>
        <taxon>Actinomycetota</taxon>
        <taxon>Actinomycetes</taxon>
        <taxon>Kitasatosporales</taxon>
        <taxon>Streptomycetaceae</taxon>
        <taxon>Streptomyces</taxon>
    </lineage>
</organism>
<gene>
    <name evidence="2" type="ORF">C6N75_15620</name>
</gene>
<proteinExistence type="predicted"/>
<accession>A0A2S9PV60</accession>
<feature type="region of interest" description="Disordered" evidence="1">
    <location>
        <begin position="110"/>
        <end position="136"/>
    </location>
</feature>
<dbReference type="AlphaFoldDB" id="A0A2S9PV60"/>
<name>A0A2S9PV60_9ACTN</name>
<dbReference type="OrthoDB" id="3827740at2"/>
<dbReference type="EMBL" id="PVLV01000218">
    <property type="protein sequence ID" value="PRH78316.1"/>
    <property type="molecule type" value="Genomic_DNA"/>
</dbReference>
<dbReference type="RefSeq" id="WP_105869517.1">
    <property type="nucleotide sequence ID" value="NZ_PVLV01000218.1"/>
</dbReference>
<evidence type="ECO:0000313" key="3">
    <source>
        <dbReference type="Proteomes" id="UP000239322"/>
    </source>
</evidence>
<keyword evidence="3" id="KW-1185">Reference proteome</keyword>
<comment type="caution">
    <text evidence="2">The sequence shown here is derived from an EMBL/GenBank/DDBJ whole genome shotgun (WGS) entry which is preliminary data.</text>
</comment>
<reference evidence="2 3" key="1">
    <citation type="submission" date="2018-03" db="EMBL/GenBank/DDBJ databases">
        <title>Novel Streptomyces sp. from soil.</title>
        <authorList>
            <person name="Tan G.Y.A."/>
            <person name="Lee Z.Y."/>
        </authorList>
    </citation>
    <scope>NUCLEOTIDE SEQUENCE [LARGE SCALE GENOMIC DNA]</scope>
    <source>
        <strain evidence="2 3">ST5x</strain>
    </source>
</reference>
<feature type="region of interest" description="Disordered" evidence="1">
    <location>
        <begin position="194"/>
        <end position="227"/>
    </location>
</feature>
<dbReference type="Proteomes" id="UP000239322">
    <property type="component" value="Unassembled WGS sequence"/>
</dbReference>
<feature type="compositionally biased region" description="Basic and acidic residues" evidence="1">
    <location>
        <begin position="211"/>
        <end position="227"/>
    </location>
</feature>